<feature type="compositionally biased region" description="Basic residues" evidence="5">
    <location>
        <begin position="978"/>
        <end position="990"/>
    </location>
</feature>
<dbReference type="EMBL" id="AACB03000002">
    <property type="protein sequence ID" value="KAE8304576.1"/>
    <property type="molecule type" value="Genomic_DNA"/>
</dbReference>
<sequence>MAFDAKKLYVGNLPYDCTFKELKAPFARIVPVSNAEVVQGRDGKSKGFGVLQFATVDDLQDVLAHHEHSPIEIGGRVLIIRPYSDRPPERDNAQKLREALNTHPVDYKSIPNSFLIYNIPPEKRDPKELFQIVHSAYRHVVNLTMHTTSVKDWRNEGVKDPITYAVVYMSREAEQEAEKQFSQETKTESKPQKGKTILSPEQAAANIFKKLKDKWKITAASNVIVRPHDTGAYPRMTTVILRNLPFTVYANTIFEAVRDKYPVIELRLPSRTISGRTQGSGFAFLVLATHSDAVALVSSVKLRILHHTSILDWGLDKNTFERQQQVIARAAGDTIDDTENRSRSVSESGSESDGMDYSYSRASSSDSNTEGSSFSSAGASDNEPSFELYEDGKTIIKPFVREVPAKDQDEPSYDPNKEQAYDEDPNVSSNTDNLSELLGDETKQQDAQTEVPGTKSDGTKDKQEEIERTIFVTNLPSRVTAARMAEAEKVLMAKNAKCRPQDILVSGLRYELRRLFSAFGMVRDVSIVVNKMLDRHTGSAFIIFKKRGAALCAMEYYNSLKNQAFFSQNGKAGHSTSHTLAVGDGLDDPYMKDLARLAAEEREKDTPNDQATVSEQPFTDVPGKDDNQRKRKTKKKNEESTDGEEDFFSLEKNASTGLLADDDKQKLLEIREAAKTGNQDAYTSLSREEIHRLILSRFKVPEEYIDYTNGLLVINGSPLTLKPAIERQQLKTIEKHRSEKTDTEDPRNLSLARIGLLIPGIDGFSKADVPPEDVRKRIKYWKTLKGLMTNQSIHISRTRIVIRNIPKEFDERKISWIVIRSFGRINESEARAMFDPSDKNYEYKVLMRLLKSVGCTEMRFRRGPKAYNLVKSMDDAYNEEGYMDGQHSGFCFVEFTSHESALRCLLALNNNPRSFYRDRRPICEFAAENVRTLYHRSQRDQARSSHQDHRTENRDHRGSPQRRDRHEYSNDWISGKLQKGHKKQGAHTKKSSQELTRFDGKGGPVRERGYDRIRPKSKAAKKLKK</sequence>
<reference evidence="6 7" key="1">
    <citation type="journal article" date="2007" name="Science">
        <title>Genomic minimalism in the early diverging intestinal parasite Giardia lamblia.</title>
        <authorList>
            <person name="Morrison H.G."/>
            <person name="McArthur A.G."/>
            <person name="Gillin F.D."/>
            <person name="Aley S.B."/>
            <person name="Adam R.D."/>
            <person name="Olsen G.J."/>
            <person name="Best A.A."/>
            <person name="Cande W.Z."/>
            <person name="Chen F."/>
            <person name="Cipriano M.J."/>
            <person name="Davids B.J."/>
            <person name="Dawson S.C."/>
            <person name="Elmendorf H.G."/>
            <person name="Hehl A.B."/>
            <person name="Holder M.E."/>
            <person name="Huse S.M."/>
            <person name="Kim U.U."/>
            <person name="Lasek-Nesselquist E."/>
            <person name="Manning G."/>
            <person name="Nigam A."/>
            <person name="Nixon J.E."/>
            <person name="Palm D."/>
            <person name="Passamaneck N.E."/>
            <person name="Prabhu A."/>
            <person name="Reich C.I."/>
            <person name="Reiner D.S."/>
            <person name="Samuelson J."/>
            <person name="Svard S.G."/>
            <person name="Sogin M.L."/>
        </authorList>
    </citation>
    <scope>NUCLEOTIDE SEQUENCE [LARGE SCALE GENOMIC DNA]</scope>
    <source>
        <strain evidence="6 7">WB C6</strain>
    </source>
</reference>
<dbReference type="PROSITE" id="PS50102">
    <property type="entry name" value="RRM"/>
    <property type="match status" value="2"/>
</dbReference>
<dbReference type="SMART" id="SM00360">
    <property type="entry name" value="RRM"/>
    <property type="match status" value="4"/>
</dbReference>
<dbReference type="GO" id="GO:0003723">
    <property type="term" value="F:RNA binding"/>
    <property type="evidence" value="ECO:0007669"/>
    <property type="project" value="UniProtKB-UniRule"/>
</dbReference>
<dbReference type="PANTHER" id="PTHR48039">
    <property type="entry name" value="RNA-BINDING MOTIF PROTEIN 14B"/>
    <property type="match status" value="1"/>
</dbReference>
<evidence type="ECO:0000256" key="1">
    <source>
        <dbReference type="ARBA" id="ARBA00004123"/>
    </source>
</evidence>
<keyword evidence="4" id="KW-0539">Nucleus</keyword>
<accession>A8BU38</accession>
<evidence type="ECO:0000256" key="3">
    <source>
        <dbReference type="ARBA" id="ARBA00022884"/>
    </source>
</evidence>
<dbReference type="STRING" id="184922.A8BU38"/>
<feature type="region of interest" description="Disordered" evidence="5">
    <location>
        <begin position="177"/>
        <end position="196"/>
    </location>
</feature>
<dbReference type="KEGG" id="gla:GL50803_0092031"/>
<feature type="region of interest" description="Disordered" evidence="5">
    <location>
        <begin position="934"/>
        <end position="1025"/>
    </location>
</feature>
<dbReference type="InterPro" id="IPR051945">
    <property type="entry name" value="RRM_MRD1_RNA_proc_ribogen"/>
</dbReference>
<gene>
    <name evidence="6" type="ORF">GL50803_0092031</name>
</gene>
<keyword evidence="3" id="KW-0694">RNA-binding</keyword>
<dbReference type="Pfam" id="PF00076">
    <property type="entry name" value="RRM_1"/>
    <property type="match status" value="3"/>
</dbReference>
<feature type="compositionally biased region" description="Basic and acidic residues" evidence="5">
    <location>
        <begin position="937"/>
        <end position="969"/>
    </location>
</feature>
<dbReference type="CDD" id="cd00590">
    <property type="entry name" value="RRM_SF"/>
    <property type="match status" value="2"/>
</dbReference>
<dbReference type="PANTHER" id="PTHR48039:SF5">
    <property type="entry name" value="RNA-BINDING PROTEIN 28"/>
    <property type="match status" value="1"/>
</dbReference>
<dbReference type="GeneID" id="5697657"/>
<feature type="compositionally biased region" description="Basic residues" evidence="5">
    <location>
        <begin position="1015"/>
        <end position="1025"/>
    </location>
</feature>
<feature type="compositionally biased region" description="Low complexity" evidence="5">
    <location>
        <begin position="345"/>
        <end position="367"/>
    </location>
</feature>
<comment type="subcellular location">
    <subcellularLocation>
        <location evidence="1">Nucleus</location>
    </subcellularLocation>
</comment>
<dbReference type="AlphaFoldDB" id="A8BU38"/>
<dbReference type="InterPro" id="IPR035979">
    <property type="entry name" value="RBD_domain_sf"/>
</dbReference>
<proteinExistence type="predicted"/>
<organism evidence="6 7">
    <name type="scientific">Giardia intestinalis (strain ATCC 50803 / WB clone C6)</name>
    <name type="common">Giardia lamblia</name>
    <dbReference type="NCBI Taxonomy" id="184922"/>
    <lineage>
        <taxon>Eukaryota</taxon>
        <taxon>Metamonada</taxon>
        <taxon>Diplomonadida</taxon>
        <taxon>Hexamitidae</taxon>
        <taxon>Giardiinae</taxon>
        <taxon>Giardia</taxon>
    </lineage>
</organism>
<dbReference type="InterPro" id="IPR000504">
    <property type="entry name" value="RRM_dom"/>
</dbReference>
<keyword evidence="2" id="KW-0677">Repeat</keyword>
<dbReference type="GO" id="GO:0005634">
    <property type="term" value="C:nucleus"/>
    <property type="evidence" value="ECO:0007669"/>
    <property type="project" value="UniProtKB-SubCell"/>
</dbReference>
<name>A8BU38_GIAIC</name>
<feature type="compositionally biased region" description="Basic and acidic residues" evidence="5">
    <location>
        <begin position="177"/>
        <end position="191"/>
    </location>
</feature>
<dbReference type="VEuPathDB" id="GiardiaDB:GL50803_92031"/>
<evidence type="ECO:0000256" key="4">
    <source>
        <dbReference type="ARBA" id="ARBA00023242"/>
    </source>
</evidence>
<dbReference type="SUPFAM" id="SSF54928">
    <property type="entry name" value="RNA-binding domain, RBD"/>
    <property type="match status" value="4"/>
</dbReference>
<evidence type="ECO:0000313" key="7">
    <source>
        <dbReference type="Proteomes" id="UP000001548"/>
    </source>
</evidence>
<feature type="compositionally biased region" description="Polar residues" evidence="5">
    <location>
        <begin position="608"/>
        <end position="617"/>
    </location>
</feature>
<dbReference type="Proteomes" id="UP000001548">
    <property type="component" value="Unassembled WGS sequence"/>
</dbReference>
<evidence type="ECO:0000256" key="2">
    <source>
        <dbReference type="ARBA" id="ARBA00022737"/>
    </source>
</evidence>
<feature type="region of interest" description="Disordered" evidence="5">
    <location>
        <begin position="331"/>
        <end position="386"/>
    </location>
</feature>
<dbReference type="OMA" id="HEYSNDW"/>
<dbReference type="InterPro" id="IPR012677">
    <property type="entry name" value="Nucleotide-bd_a/b_plait_sf"/>
</dbReference>
<dbReference type="CDD" id="cd12416">
    <property type="entry name" value="RRM4_RBM28_like"/>
    <property type="match status" value="1"/>
</dbReference>
<feature type="compositionally biased region" description="Basic and acidic residues" evidence="5">
    <location>
        <begin position="996"/>
        <end position="1014"/>
    </location>
</feature>
<evidence type="ECO:0000256" key="5">
    <source>
        <dbReference type="SAM" id="MobiDB-lite"/>
    </source>
</evidence>
<protein>
    <submittedName>
        <fullName evidence="6">RNA binding protein</fullName>
    </submittedName>
</protein>
<feature type="compositionally biased region" description="Basic and acidic residues" evidence="5">
    <location>
        <begin position="401"/>
        <end position="420"/>
    </location>
</feature>
<dbReference type="RefSeq" id="XP_001704807.1">
    <property type="nucleotide sequence ID" value="XM_001704755.1"/>
</dbReference>
<dbReference type="Gene3D" id="3.30.70.330">
    <property type="match status" value="3"/>
</dbReference>
<comment type="caution">
    <text evidence="6">The sequence shown here is derived from an EMBL/GenBank/DDBJ whole genome shotgun (WGS) entry which is preliminary data.</text>
</comment>
<keyword evidence="7" id="KW-1185">Reference proteome</keyword>
<feature type="region of interest" description="Disordered" evidence="5">
    <location>
        <begin position="401"/>
        <end position="461"/>
    </location>
</feature>
<feature type="compositionally biased region" description="Polar residues" evidence="5">
    <location>
        <begin position="368"/>
        <end position="383"/>
    </location>
</feature>
<dbReference type="HOGENOM" id="CLU_295352_0_0_1"/>
<evidence type="ECO:0000313" key="6">
    <source>
        <dbReference type="EMBL" id="KAE8304576.1"/>
    </source>
</evidence>
<feature type="region of interest" description="Disordered" evidence="5">
    <location>
        <begin position="600"/>
        <end position="649"/>
    </location>
</feature>